<dbReference type="GeneID" id="87833744"/>
<feature type="transmembrane region" description="Helical" evidence="2">
    <location>
        <begin position="80"/>
        <end position="101"/>
    </location>
</feature>
<keyword evidence="2" id="KW-0812">Transmembrane</keyword>
<reference evidence="3" key="1">
    <citation type="journal article" date="2023" name="Mol. Phylogenet. Evol.">
        <title>Genome-scale phylogeny and comparative genomics of the fungal order Sordariales.</title>
        <authorList>
            <person name="Hensen N."/>
            <person name="Bonometti L."/>
            <person name="Westerberg I."/>
            <person name="Brannstrom I.O."/>
            <person name="Guillou S."/>
            <person name="Cros-Aarteil S."/>
            <person name="Calhoun S."/>
            <person name="Haridas S."/>
            <person name="Kuo A."/>
            <person name="Mondo S."/>
            <person name="Pangilinan J."/>
            <person name="Riley R."/>
            <person name="LaButti K."/>
            <person name="Andreopoulos B."/>
            <person name="Lipzen A."/>
            <person name="Chen C."/>
            <person name="Yan M."/>
            <person name="Daum C."/>
            <person name="Ng V."/>
            <person name="Clum A."/>
            <person name="Steindorff A."/>
            <person name="Ohm R.A."/>
            <person name="Martin F."/>
            <person name="Silar P."/>
            <person name="Natvig D.O."/>
            <person name="Lalanne C."/>
            <person name="Gautier V."/>
            <person name="Ament-Velasquez S.L."/>
            <person name="Kruys A."/>
            <person name="Hutchinson M.I."/>
            <person name="Powell A.J."/>
            <person name="Barry K."/>
            <person name="Miller A.N."/>
            <person name="Grigoriev I.V."/>
            <person name="Debuchy R."/>
            <person name="Gladieux P."/>
            <person name="Hiltunen Thoren M."/>
            <person name="Johannesson H."/>
        </authorList>
    </citation>
    <scope>NUCLEOTIDE SEQUENCE</scope>
    <source>
        <strain evidence="3">CBS 731.68</strain>
    </source>
</reference>
<keyword evidence="2" id="KW-0472">Membrane</keyword>
<evidence type="ECO:0000256" key="2">
    <source>
        <dbReference type="SAM" id="Phobius"/>
    </source>
</evidence>
<dbReference type="EMBL" id="MU853225">
    <property type="protein sequence ID" value="KAK4126614.1"/>
    <property type="molecule type" value="Genomic_DNA"/>
</dbReference>
<dbReference type="PANTHER" id="PTHR35184">
    <property type="entry name" value="YALI0C10208P"/>
    <property type="match status" value="1"/>
</dbReference>
<feature type="transmembrane region" description="Helical" evidence="2">
    <location>
        <begin position="272"/>
        <end position="291"/>
    </location>
</feature>
<evidence type="ECO:0000313" key="4">
    <source>
        <dbReference type="Proteomes" id="UP001302602"/>
    </source>
</evidence>
<keyword evidence="2" id="KW-1133">Transmembrane helix</keyword>
<feature type="transmembrane region" description="Helical" evidence="2">
    <location>
        <begin position="192"/>
        <end position="217"/>
    </location>
</feature>
<sequence>MSSRTTSSAAAPATGSGPGSGSAASQAGPPYAPRTAAVGGIPNAEVDGTISGVFVVLFLMAAFGNITVFRRNRRQGYKFLFSALLVKFSVWRIAALSLRIAWAAHPRNIRLAIASQVLTAAGVLILLLVNLVFAQRVVRSYHPFFGWSRPVTGLFGMLFGSAVMAMVAVVTATVQSFFVIDGSPPKIADRTVQLVCGTYLAVYAFLPVVLVTLAVLVPRKVRIDKFGEGHFRTKFGLLTFTASLLTLGAVFRVAVAYFPRPVANPAWFHSKACFYCFNFGIEWIVVFTYTVSRFDKRFHIPNGSRAPGHYSSSWADYGIPGGPVALAGPFGKLRRRKQTKAEMEVVADVAMPPVAKTPSRWSVMKSGNFSSLSLPGSTLVDDEDWETVTKVMQEIYGIDEEAQRLESVQKPGPLPRIRISRSGDLVRGLQKRASTETWAWLAGVEDHHDGEGYGPENGASSAARFSASGVRDGASSAGGFSSSDVTEGRDGASTAAGNSSTSQGEGSRQA</sequence>
<dbReference type="AlphaFoldDB" id="A0AAN6U5P0"/>
<feature type="region of interest" description="Disordered" evidence="1">
    <location>
        <begin position="1"/>
        <end position="28"/>
    </location>
</feature>
<feature type="compositionally biased region" description="Low complexity" evidence="1">
    <location>
        <begin position="459"/>
        <end position="483"/>
    </location>
</feature>
<dbReference type="RefSeq" id="XP_062650385.1">
    <property type="nucleotide sequence ID" value="XM_062796976.1"/>
</dbReference>
<comment type="caution">
    <text evidence="3">The sequence shown here is derived from an EMBL/GenBank/DDBJ whole genome shotgun (WGS) entry which is preliminary data.</text>
</comment>
<dbReference type="InterPro" id="IPR021460">
    <property type="entry name" value="DUF3112"/>
</dbReference>
<protein>
    <submittedName>
        <fullName evidence="3">Uncharacterized protein</fullName>
    </submittedName>
</protein>
<feature type="compositionally biased region" description="Low complexity" evidence="1">
    <location>
        <begin position="491"/>
        <end position="502"/>
    </location>
</feature>
<dbReference type="PANTHER" id="PTHR35184:SF1">
    <property type="entry name" value="INTEGRAL MEMBRANE PROTEIN"/>
    <property type="match status" value="1"/>
</dbReference>
<proteinExistence type="predicted"/>
<feature type="region of interest" description="Disordered" evidence="1">
    <location>
        <begin position="449"/>
        <end position="510"/>
    </location>
</feature>
<reference evidence="3" key="2">
    <citation type="submission" date="2023-05" db="EMBL/GenBank/DDBJ databases">
        <authorList>
            <consortium name="Lawrence Berkeley National Laboratory"/>
            <person name="Steindorff A."/>
            <person name="Hensen N."/>
            <person name="Bonometti L."/>
            <person name="Westerberg I."/>
            <person name="Brannstrom I.O."/>
            <person name="Guillou S."/>
            <person name="Cros-Aarteil S."/>
            <person name="Calhoun S."/>
            <person name="Haridas S."/>
            <person name="Kuo A."/>
            <person name="Mondo S."/>
            <person name="Pangilinan J."/>
            <person name="Riley R."/>
            <person name="Labutti K."/>
            <person name="Andreopoulos B."/>
            <person name="Lipzen A."/>
            <person name="Chen C."/>
            <person name="Yanf M."/>
            <person name="Daum C."/>
            <person name="Ng V."/>
            <person name="Clum A."/>
            <person name="Ohm R."/>
            <person name="Martin F."/>
            <person name="Silar P."/>
            <person name="Natvig D."/>
            <person name="Lalanne C."/>
            <person name="Gautier V."/>
            <person name="Ament-Velasquez S.L."/>
            <person name="Kruys A."/>
            <person name="Hutchinson M.I."/>
            <person name="Powell A.J."/>
            <person name="Barry K."/>
            <person name="Miller A.N."/>
            <person name="Grigoriev I.V."/>
            <person name="Debuchy R."/>
            <person name="Gladieux P."/>
            <person name="Thoren M.H."/>
            <person name="Johannesson H."/>
        </authorList>
    </citation>
    <scope>NUCLEOTIDE SEQUENCE</scope>
    <source>
        <strain evidence="3">CBS 731.68</strain>
    </source>
</reference>
<gene>
    <name evidence="3" type="ORF">N657DRAFT_689099</name>
</gene>
<accession>A0AAN6U5P0</accession>
<name>A0AAN6U5P0_9PEZI</name>
<dbReference type="Proteomes" id="UP001302602">
    <property type="component" value="Unassembled WGS sequence"/>
</dbReference>
<evidence type="ECO:0000313" key="3">
    <source>
        <dbReference type="EMBL" id="KAK4126614.1"/>
    </source>
</evidence>
<evidence type="ECO:0000256" key="1">
    <source>
        <dbReference type="SAM" id="MobiDB-lite"/>
    </source>
</evidence>
<feature type="transmembrane region" description="Helical" evidence="2">
    <location>
        <begin position="49"/>
        <end position="68"/>
    </location>
</feature>
<feature type="transmembrane region" description="Helical" evidence="2">
    <location>
        <begin position="154"/>
        <end position="180"/>
    </location>
</feature>
<organism evidence="3 4">
    <name type="scientific">Parathielavia appendiculata</name>
    <dbReference type="NCBI Taxonomy" id="2587402"/>
    <lineage>
        <taxon>Eukaryota</taxon>
        <taxon>Fungi</taxon>
        <taxon>Dikarya</taxon>
        <taxon>Ascomycota</taxon>
        <taxon>Pezizomycotina</taxon>
        <taxon>Sordariomycetes</taxon>
        <taxon>Sordariomycetidae</taxon>
        <taxon>Sordariales</taxon>
        <taxon>Chaetomiaceae</taxon>
        <taxon>Parathielavia</taxon>
    </lineage>
</organism>
<keyword evidence="4" id="KW-1185">Reference proteome</keyword>
<feature type="transmembrane region" description="Helical" evidence="2">
    <location>
        <begin position="237"/>
        <end position="260"/>
    </location>
</feature>
<dbReference type="Pfam" id="PF11309">
    <property type="entry name" value="DUF3112"/>
    <property type="match status" value="1"/>
</dbReference>
<feature type="transmembrane region" description="Helical" evidence="2">
    <location>
        <begin position="113"/>
        <end position="133"/>
    </location>
</feature>